<name>A0A9D2K113_9FIRM</name>
<dbReference type="GO" id="GO:0046872">
    <property type="term" value="F:metal ion binding"/>
    <property type="evidence" value="ECO:0007669"/>
    <property type="project" value="UniProtKB-KW"/>
</dbReference>
<evidence type="ECO:0000256" key="5">
    <source>
        <dbReference type="ARBA" id="ARBA00022670"/>
    </source>
</evidence>
<comment type="subcellular location">
    <subcellularLocation>
        <location evidence="2">Cell membrane</location>
        <topology evidence="2">Multi-pass membrane protein</topology>
    </subcellularLocation>
</comment>
<dbReference type="Pfam" id="PF02163">
    <property type="entry name" value="Peptidase_M50"/>
    <property type="match status" value="1"/>
</dbReference>
<comment type="caution">
    <text evidence="15">The sequence shown here is derived from an EMBL/GenBank/DDBJ whole genome shotgun (WGS) entry which is preliminary data.</text>
</comment>
<keyword evidence="7" id="KW-0479">Metal-binding</keyword>
<comment type="cofactor">
    <cofactor evidence="1">
        <name>Zn(2+)</name>
        <dbReference type="ChEBI" id="CHEBI:29105"/>
    </cofactor>
</comment>
<feature type="domain" description="Peptidase M50" evidence="14">
    <location>
        <begin position="126"/>
        <end position="181"/>
    </location>
</feature>
<evidence type="ECO:0000256" key="13">
    <source>
        <dbReference type="SAM" id="Phobius"/>
    </source>
</evidence>
<keyword evidence="6 13" id="KW-0812">Transmembrane</keyword>
<reference evidence="15" key="1">
    <citation type="journal article" date="2021" name="PeerJ">
        <title>Extensive microbial diversity within the chicken gut microbiome revealed by metagenomics and culture.</title>
        <authorList>
            <person name="Gilroy R."/>
            <person name="Ravi A."/>
            <person name="Getino M."/>
            <person name="Pursley I."/>
            <person name="Horton D.L."/>
            <person name="Alikhan N.F."/>
            <person name="Baker D."/>
            <person name="Gharbi K."/>
            <person name="Hall N."/>
            <person name="Watson M."/>
            <person name="Adriaenssens E.M."/>
            <person name="Foster-Nyarko E."/>
            <person name="Jarju S."/>
            <person name="Secka A."/>
            <person name="Antonio M."/>
            <person name="Oren A."/>
            <person name="Chaudhuri R.R."/>
            <person name="La Ragione R."/>
            <person name="Hildebrand F."/>
            <person name="Pallen M.J."/>
        </authorList>
    </citation>
    <scope>NUCLEOTIDE SEQUENCE</scope>
    <source>
        <strain evidence="15">ChiW7-2402</strain>
    </source>
</reference>
<evidence type="ECO:0000256" key="12">
    <source>
        <dbReference type="ARBA" id="ARBA00023136"/>
    </source>
</evidence>
<keyword evidence="5 15" id="KW-0645">Protease</keyword>
<evidence type="ECO:0000256" key="6">
    <source>
        <dbReference type="ARBA" id="ARBA00022692"/>
    </source>
</evidence>
<evidence type="ECO:0000256" key="9">
    <source>
        <dbReference type="ARBA" id="ARBA00022833"/>
    </source>
</evidence>
<dbReference type="AlphaFoldDB" id="A0A9D2K113"/>
<reference evidence="15" key="2">
    <citation type="submission" date="2021-04" db="EMBL/GenBank/DDBJ databases">
        <authorList>
            <person name="Gilroy R."/>
        </authorList>
    </citation>
    <scope>NUCLEOTIDE SEQUENCE</scope>
    <source>
        <strain evidence="15">ChiW7-2402</strain>
    </source>
</reference>
<dbReference type="PANTHER" id="PTHR35864:SF1">
    <property type="entry name" value="ZINC METALLOPROTEASE YWHC-RELATED"/>
    <property type="match status" value="1"/>
</dbReference>
<dbReference type="InterPro" id="IPR008915">
    <property type="entry name" value="Peptidase_M50"/>
</dbReference>
<evidence type="ECO:0000256" key="10">
    <source>
        <dbReference type="ARBA" id="ARBA00022989"/>
    </source>
</evidence>
<dbReference type="EMBL" id="DXBB01000088">
    <property type="protein sequence ID" value="HIZ73179.1"/>
    <property type="molecule type" value="Genomic_DNA"/>
</dbReference>
<evidence type="ECO:0000256" key="11">
    <source>
        <dbReference type="ARBA" id="ARBA00023049"/>
    </source>
</evidence>
<gene>
    <name evidence="15" type="ORF">H9964_06330</name>
</gene>
<evidence type="ECO:0000256" key="7">
    <source>
        <dbReference type="ARBA" id="ARBA00022723"/>
    </source>
</evidence>
<dbReference type="CDD" id="cd06158">
    <property type="entry name" value="S2P-M50_like_1"/>
    <property type="match status" value="1"/>
</dbReference>
<keyword evidence="11" id="KW-0482">Metalloprotease</keyword>
<evidence type="ECO:0000256" key="4">
    <source>
        <dbReference type="ARBA" id="ARBA00022475"/>
    </source>
</evidence>
<dbReference type="Proteomes" id="UP000824102">
    <property type="component" value="Unassembled WGS sequence"/>
</dbReference>
<dbReference type="GO" id="GO:0005886">
    <property type="term" value="C:plasma membrane"/>
    <property type="evidence" value="ECO:0007669"/>
    <property type="project" value="UniProtKB-SubCell"/>
</dbReference>
<dbReference type="GO" id="GO:0008237">
    <property type="term" value="F:metallopeptidase activity"/>
    <property type="evidence" value="ECO:0007669"/>
    <property type="project" value="UniProtKB-KW"/>
</dbReference>
<evidence type="ECO:0000313" key="15">
    <source>
        <dbReference type="EMBL" id="HIZ73179.1"/>
    </source>
</evidence>
<feature type="transmembrane region" description="Helical" evidence="13">
    <location>
        <begin position="127"/>
        <end position="152"/>
    </location>
</feature>
<keyword evidence="4" id="KW-1003">Cell membrane</keyword>
<keyword evidence="10 13" id="KW-1133">Transmembrane helix</keyword>
<evidence type="ECO:0000313" key="16">
    <source>
        <dbReference type="Proteomes" id="UP000824102"/>
    </source>
</evidence>
<evidence type="ECO:0000256" key="1">
    <source>
        <dbReference type="ARBA" id="ARBA00001947"/>
    </source>
</evidence>
<dbReference type="InterPro" id="IPR052348">
    <property type="entry name" value="Metallopeptidase_M50B"/>
</dbReference>
<evidence type="ECO:0000256" key="8">
    <source>
        <dbReference type="ARBA" id="ARBA00022801"/>
    </source>
</evidence>
<dbReference type="PANTHER" id="PTHR35864">
    <property type="entry name" value="ZINC METALLOPROTEASE MJ0611-RELATED"/>
    <property type="match status" value="1"/>
</dbReference>
<feature type="transmembrane region" description="Helical" evidence="13">
    <location>
        <begin position="173"/>
        <end position="192"/>
    </location>
</feature>
<keyword evidence="8" id="KW-0378">Hydrolase</keyword>
<accession>A0A9D2K113</accession>
<evidence type="ECO:0000256" key="3">
    <source>
        <dbReference type="ARBA" id="ARBA00007931"/>
    </source>
</evidence>
<feature type="transmembrane region" description="Helical" evidence="13">
    <location>
        <begin position="204"/>
        <end position="227"/>
    </location>
</feature>
<evidence type="ECO:0000256" key="2">
    <source>
        <dbReference type="ARBA" id="ARBA00004651"/>
    </source>
</evidence>
<keyword evidence="9" id="KW-0862">Zinc</keyword>
<feature type="transmembrane region" description="Helical" evidence="13">
    <location>
        <begin position="50"/>
        <end position="70"/>
    </location>
</feature>
<proteinExistence type="inferred from homology"/>
<comment type="similarity">
    <text evidence="3">Belongs to the peptidase M50B family.</text>
</comment>
<feature type="transmembrane region" description="Helical" evidence="13">
    <location>
        <begin position="82"/>
        <end position="107"/>
    </location>
</feature>
<keyword evidence="12 13" id="KW-0472">Membrane</keyword>
<organism evidence="15 16">
    <name type="scientific">Candidatus Gallimonas intestinavium</name>
    <dbReference type="NCBI Taxonomy" id="2838603"/>
    <lineage>
        <taxon>Bacteria</taxon>
        <taxon>Bacillati</taxon>
        <taxon>Bacillota</taxon>
        <taxon>Clostridia</taxon>
        <taxon>Candidatus Gallimonas</taxon>
    </lineage>
</organism>
<evidence type="ECO:0000259" key="14">
    <source>
        <dbReference type="Pfam" id="PF02163"/>
    </source>
</evidence>
<dbReference type="GO" id="GO:0006508">
    <property type="term" value="P:proteolysis"/>
    <property type="evidence" value="ECO:0007669"/>
    <property type="project" value="UniProtKB-KW"/>
</dbReference>
<dbReference type="InterPro" id="IPR044537">
    <property type="entry name" value="Rip2-like"/>
</dbReference>
<sequence length="229" mass="26322">MSYVIQLAASFIAVVIVLTLHEFAHSYVAVKCGDPTPKWNGRLTLNPLRHFDLVGLLCFAFVGFGWAKPVPINPNNFKKYRLGMALTASAGVVMNYLTAFLVFPVYLAVVHYLYPILPSYSYTFLSGIFYLIFAYSLSFCVFNLLPFYPLDGFRVMDALNKRRGKIYRFLRQYGYYILLFLIAESFICNLFVRFGVTQMDYLNILGWVMQFATDILGWPITALWGLIPW</sequence>
<protein>
    <submittedName>
        <fullName evidence="15">Site-2 protease family protein</fullName>
    </submittedName>
</protein>